<comment type="subcellular location">
    <subcellularLocation>
        <location evidence="10">Cell membrane</location>
        <topology evidence="10">Multi-pass membrane protein</topology>
    </subcellularLocation>
    <subcellularLocation>
        <location evidence="1">Membrane</location>
        <topology evidence="1">Multi-pass membrane protein</topology>
    </subcellularLocation>
</comment>
<keyword evidence="13" id="KW-1185">Reference proteome</keyword>
<dbReference type="PIRSF" id="PIRSF004557">
    <property type="entry name" value="SecY"/>
    <property type="match status" value="1"/>
</dbReference>
<comment type="subunit">
    <text evidence="10">Component of the Sec protein translocase complex. Heterotrimer consisting of SecY, SecE and SecG subunits. The heterotrimers can form oligomers, although 1 heterotrimer is thought to be able to translocate proteins. Interacts with the ribosome. Interacts with SecDF, and other proteins may be involved. Interacts with SecA.</text>
</comment>
<comment type="caution">
    <text evidence="10">Lacks conserved residue(s) required for the propagation of feature annotation.</text>
</comment>
<dbReference type="InterPro" id="IPR002208">
    <property type="entry name" value="SecY/SEC61-alpha"/>
</dbReference>
<dbReference type="RefSeq" id="WP_094233361.1">
    <property type="nucleotide sequence ID" value="NZ_CP016199.1"/>
</dbReference>
<reference evidence="13" key="1">
    <citation type="submission" date="2016-05" db="EMBL/GenBank/DDBJ databases">
        <authorList>
            <person name="Holder M.E."/>
            <person name="Ajami N.J."/>
            <person name="Petrosino J.F."/>
        </authorList>
    </citation>
    <scope>NUCLEOTIDE SEQUENCE [LARGE SCALE GENOMIC DNA]</scope>
    <source>
        <strain evidence="13">ATCC 700696</strain>
    </source>
</reference>
<dbReference type="InterPro" id="IPR026593">
    <property type="entry name" value="SecY"/>
</dbReference>
<evidence type="ECO:0000256" key="3">
    <source>
        <dbReference type="ARBA" id="ARBA00022448"/>
    </source>
</evidence>
<evidence type="ECO:0000256" key="10">
    <source>
        <dbReference type="HAMAP-Rule" id="MF_01465"/>
    </source>
</evidence>
<sequence>MGLLKTLSNAWRVKEIRSKILFTLVILLVFRIGSNIPVPGINRDYLAQMFQGQTGLLDLFDLFSGGAFSNFTIFALSITPYVTASIIVQLLTIAFPYFERLSKEGNEGRKKMATITRYLTIVLGLVQATGLTIGLFRRAIVNQNAFSMIVIITVLTAGTAFLMWLGEQINEYGVGNGISMIIFGGIIARIPTAVRGIHTQVKEGALSVVAVIALVVVAVLITVVIILMQQGTRKIPVQYAKRMVGRKMYGGQSTHIPIKVNQAGVIPIIFSLSLLQFPLTITYFVPQSSFAQWMSKYLSPSGDPGIWIYAILNITLTLFFTYFYTAITFKPEEVADNMRQSGGFVPGIRPGAATEEYLSRIMSRLCLVGGIFLACVATIPTVISEFTPLKLSFGGTSLLIAVGVALDTVQQIENQMLNRNYQGFLK</sequence>
<evidence type="ECO:0000256" key="2">
    <source>
        <dbReference type="ARBA" id="ARBA00005751"/>
    </source>
</evidence>
<evidence type="ECO:0000256" key="9">
    <source>
        <dbReference type="ARBA" id="ARBA00039733"/>
    </source>
</evidence>
<comment type="similarity">
    <text evidence="2 10 11">Belongs to the SecY/SEC61-alpha family.</text>
</comment>
<evidence type="ECO:0000256" key="4">
    <source>
        <dbReference type="ARBA" id="ARBA00022692"/>
    </source>
</evidence>
<keyword evidence="3 10" id="KW-0813">Transport</keyword>
<dbReference type="OrthoDB" id="9809248at2"/>
<dbReference type="HAMAP" id="MF_01465">
    <property type="entry name" value="SecY"/>
    <property type="match status" value="1"/>
</dbReference>
<evidence type="ECO:0000256" key="5">
    <source>
        <dbReference type="ARBA" id="ARBA00022927"/>
    </source>
</evidence>
<evidence type="ECO:0000256" key="11">
    <source>
        <dbReference type="RuleBase" id="RU004349"/>
    </source>
</evidence>
<keyword evidence="5 10" id="KW-0653">Protein transport</keyword>
<name>A0A223AQA2_9FIRM</name>
<organism evidence="12 13">
    <name type="scientific">Mogibacterium pumilum</name>
    <dbReference type="NCBI Taxonomy" id="86332"/>
    <lineage>
        <taxon>Bacteria</taxon>
        <taxon>Bacillati</taxon>
        <taxon>Bacillota</taxon>
        <taxon>Clostridia</taxon>
        <taxon>Peptostreptococcales</taxon>
        <taxon>Anaerovoracaceae</taxon>
        <taxon>Mogibacterium</taxon>
    </lineage>
</organism>
<keyword evidence="6 10" id="KW-1133">Transmembrane helix</keyword>
<feature type="transmembrane region" description="Helical" evidence="10">
    <location>
        <begin position="118"/>
        <end position="140"/>
    </location>
</feature>
<feature type="transmembrane region" description="Helical" evidence="10">
    <location>
        <begin position="71"/>
        <end position="98"/>
    </location>
</feature>
<evidence type="ECO:0000256" key="8">
    <source>
        <dbReference type="ARBA" id="ARBA00023136"/>
    </source>
</evidence>
<keyword evidence="4 10" id="KW-0812">Transmembrane</keyword>
<keyword evidence="8 10" id="KW-0472">Membrane</keyword>
<evidence type="ECO:0000313" key="13">
    <source>
        <dbReference type="Proteomes" id="UP000214689"/>
    </source>
</evidence>
<dbReference type="InterPro" id="IPR030659">
    <property type="entry name" value="SecY_CS"/>
</dbReference>
<dbReference type="FunFam" id="1.10.3370.10:FF:000001">
    <property type="entry name" value="Preprotein translocase subunit SecY"/>
    <property type="match status" value="1"/>
</dbReference>
<evidence type="ECO:0000256" key="7">
    <source>
        <dbReference type="ARBA" id="ARBA00023010"/>
    </source>
</evidence>
<keyword evidence="7 10" id="KW-0811">Translocation</keyword>
<keyword evidence="10" id="KW-1003">Cell membrane</keyword>
<dbReference type="NCBIfam" id="TIGR00967">
    <property type="entry name" value="3a0501s007"/>
    <property type="match status" value="1"/>
</dbReference>
<protein>
    <recommendedName>
        <fullName evidence="9 10">Protein translocase subunit SecY</fullName>
    </recommendedName>
</protein>
<dbReference type="GO" id="GO:0043952">
    <property type="term" value="P:protein transport by the Sec complex"/>
    <property type="evidence" value="ECO:0007669"/>
    <property type="project" value="UniProtKB-UniRule"/>
</dbReference>
<dbReference type="Gene3D" id="1.10.3370.10">
    <property type="entry name" value="SecY subunit domain"/>
    <property type="match status" value="1"/>
</dbReference>
<evidence type="ECO:0000256" key="1">
    <source>
        <dbReference type="ARBA" id="ARBA00004141"/>
    </source>
</evidence>
<dbReference type="Proteomes" id="UP000214689">
    <property type="component" value="Chromosome"/>
</dbReference>
<dbReference type="SUPFAM" id="SSF103491">
    <property type="entry name" value="Preprotein translocase SecY subunit"/>
    <property type="match status" value="1"/>
</dbReference>
<evidence type="ECO:0000313" key="12">
    <source>
        <dbReference type="EMBL" id="ASS37144.1"/>
    </source>
</evidence>
<dbReference type="EMBL" id="CP016199">
    <property type="protein sequence ID" value="ASS37144.1"/>
    <property type="molecule type" value="Genomic_DNA"/>
</dbReference>
<feature type="transmembrane region" description="Helical" evidence="10">
    <location>
        <begin position="146"/>
        <end position="165"/>
    </location>
</feature>
<dbReference type="AlphaFoldDB" id="A0A223AQA2"/>
<dbReference type="InterPro" id="IPR023201">
    <property type="entry name" value="SecY_dom_sf"/>
</dbReference>
<feature type="transmembrane region" description="Helical" evidence="10">
    <location>
        <begin position="265"/>
        <end position="286"/>
    </location>
</feature>
<feature type="transmembrane region" description="Helical" evidence="10">
    <location>
        <begin position="20"/>
        <end position="38"/>
    </location>
</feature>
<gene>
    <name evidence="10" type="primary">secY</name>
    <name evidence="12" type="ORF">AXF17_00745</name>
</gene>
<feature type="transmembrane region" description="Helical" evidence="10">
    <location>
        <begin position="306"/>
        <end position="329"/>
    </location>
</feature>
<evidence type="ECO:0000256" key="6">
    <source>
        <dbReference type="ARBA" id="ARBA00022989"/>
    </source>
</evidence>
<feature type="transmembrane region" description="Helical" evidence="10">
    <location>
        <begin position="172"/>
        <end position="192"/>
    </location>
</feature>
<proteinExistence type="inferred from homology"/>
<dbReference type="PRINTS" id="PR00303">
    <property type="entry name" value="SECYTRNLCASE"/>
</dbReference>
<dbReference type="PROSITE" id="PS00755">
    <property type="entry name" value="SECY_1"/>
    <property type="match status" value="1"/>
</dbReference>
<dbReference type="GO" id="GO:0005886">
    <property type="term" value="C:plasma membrane"/>
    <property type="evidence" value="ECO:0007669"/>
    <property type="project" value="UniProtKB-SubCell"/>
</dbReference>
<feature type="transmembrane region" description="Helical" evidence="10">
    <location>
        <begin position="204"/>
        <end position="228"/>
    </location>
</feature>
<dbReference type="Pfam" id="PF00344">
    <property type="entry name" value="SecY"/>
    <property type="match status" value="1"/>
</dbReference>
<feature type="transmembrane region" description="Helical" evidence="10">
    <location>
        <begin position="365"/>
        <end position="383"/>
    </location>
</feature>
<dbReference type="PANTHER" id="PTHR10906">
    <property type="entry name" value="SECY/SEC61-ALPHA FAMILY MEMBER"/>
    <property type="match status" value="1"/>
</dbReference>
<dbReference type="GO" id="GO:0006605">
    <property type="term" value="P:protein targeting"/>
    <property type="evidence" value="ECO:0007669"/>
    <property type="project" value="UniProtKB-UniRule"/>
</dbReference>
<comment type="function">
    <text evidence="10">The central subunit of the protein translocation channel SecYEG. Consists of two halves formed by TMs 1-5 and 6-10. These two domains form a lateral gate at the front which open onto the bilayer between TMs 2 and 7, and are clamped together by SecE at the back. The channel is closed by both a pore ring composed of hydrophobic SecY resides and a short helix (helix 2A) on the extracellular side of the membrane which forms a plug. The plug probably moves laterally to allow the channel to open. The ring and the pore may move independently.</text>
</comment>
<accession>A0A223AQA2</accession>
<dbReference type="GO" id="GO:0065002">
    <property type="term" value="P:intracellular protein transmembrane transport"/>
    <property type="evidence" value="ECO:0007669"/>
    <property type="project" value="UniProtKB-UniRule"/>
</dbReference>